<evidence type="ECO:0000313" key="1">
    <source>
        <dbReference type="EMBL" id="MQR00228.1"/>
    </source>
</evidence>
<dbReference type="AlphaFoldDB" id="A0A843YRU9"/>
<dbReference type="RefSeq" id="WP_153233844.1">
    <property type="nucleotide sequence ID" value="NZ_WINI01000002.1"/>
</dbReference>
<name>A0A843YRU9_9BURK</name>
<dbReference type="Proteomes" id="UP000451565">
    <property type="component" value="Unassembled WGS sequence"/>
</dbReference>
<comment type="caution">
    <text evidence="1">The sequence shown here is derived from an EMBL/GenBank/DDBJ whole genome shotgun (WGS) entry which is preliminary data.</text>
</comment>
<proteinExistence type="predicted"/>
<dbReference type="OrthoDB" id="7027554at2"/>
<keyword evidence="2" id="KW-1185">Reference proteome</keyword>
<sequence length="246" mass="27291">MDTKEKLTFRIDSYTPDTIPMARLAEYLSLLATLYGSEESVHFESVTKGSAKLNVSVDEPAVTKVMWRIQSVNSASAILEAQKAYQGIDDLLRADNAVGAISTGKKGGKLLDFPGRKLVIQEAVTIIQPTTVDGVIIKIGGKDATIPVHLRDQEGKVIRCEIRGEAYAKELSRHYLGNPLRAHGSGKWLRHADGTWEIQLLTIQSYEELDTTPLDEILTDFKNVADNGWGNLEFPIAEWRKLRGLE</sequence>
<protein>
    <submittedName>
        <fullName evidence="1">Uncharacterized protein</fullName>
    </submittedName>
</protein>
<dbReference type="EMBL" id="WINI01000002">
    <property type="protein sequence ID" value="MQR00228.1"/>
    <property type="molecule type" value="Genomic_DNA"/>
</dbReference>
<accession>A0A843YRU9</accession>
<evidence type="ECO:0000313" key="2">
    <source>
        <dbReference type="Proteomes" id="UP000451565"/>
    </source>
</evidence>
<organism evidence="1 2">
    <name type="scientific">Glaciimonas soli</name>
    <dbReference type="NCBI Taxonomy" id="2590999"/>
    <lineage>
        <taxon>Bacteria</taxon>
        <taxon>Pseudomonadati</taxon>
        <taxon>Pseudomonadota</taxon>
        <taxon>Betaproteobacteria</taxon>
        <taxon>Burkholderiales</taxon>
        <taxon>Oxalobacteraceae</taxon>
        <taxon>Glaciimonas</taxon>
    </lineage>
</organism>
<reference evidence="1 2" key="1">
    <citation type="submission" date="2019-10" db="EMBL/GenBank/DDBJ databases">
        <title>Glaciimonas soli sp. nov., a psychrophilic bacterium isolated from the forest soil of a high elevation mountain in Taiwan.</title>
        <authorList>
            <person name="Wang L.-T."/>
            <person name="Shieh W.Y."/>
        </authorList>
    </citation>
    <scope>NUCLEOTIDE SEQUENCE [LARGE SCALE GENOMIC DNA]</scope>
    <source>
        <strain evidence="1 2">GS1</strain>
    </source>
</reference>
<gene>
    <name evidence="1" type="ORF">GEV47_05995</name>
</gene>